<dbReference type="Proteomes" id="UP000216101">
    <property type="component" value="Unassembled WGS sequence"/>
</dbReference>
<reference evidence="2" key="1">
    <citation type="submission" date="2017-05" db="EMBL/GenBank/DDBJ databases">
        <authorList>
            <person name="Barney B.M."/>
        </authorList>
    </citation>
    <scope>NUCLEOTIDE SEQUENCE [LARGE SCALE GENOMIC DNA]</scope>
    <source>
        <strain evidence="2">PSBB022</strain>
    </source>
</reference>
<name>A0A266Q3R7_9GAMM</name>
<evidence type="ECO:0000313" key="2">
    <source>
        <dbReference type="Proteomes" id="UP000216101"/>
    </source>
</evidence>
<comment type="caution">
    <text evidence="1">The sequence shown here is derived from an EMBL/GenBank/DDBJ whole genome shotgun (WGS) entry which is preliminary data.</text>
</comment>
<dbReference type="EMBL" id="NHNI01000002">
    <property type="protein sequence ID" value="OZY84527.1"/>
    <property type="molecule type" value="Genomic_DNA"/>
</dbReference>
<sequence>MNKTITPSITISIEGAPGAGKTTLLNLIGNCLLRERMNVQCAEKLLGNGIDESYKFQPRETPFKKWDDRLAQVIALEKHGNQKTPPDSYIQITQTLHDEIQRLIEKSRDKLPEENREVYREWAYGVFLAWKAITGTHATLADTKLLEAMATGEQLF</sequence>
<dbReference type="SUPFAM" id="SSF52540">
    <property type="entry name" value="P-loop containing nucleoside triphosphate hydrolases"/>
    <property type="match status" value="2"/>
</dbReference>
<proteinExistence type="predicted"/>
<organism evidence="1 2">
    <name type="scientific">Cellvibrio mixtus</name>
    <dbReference type="NCBI Taxonomy" id="39650"/>
    <lineage>
        <taxon>Bacteria</taxon>
        <taxon>Pseudomonadati</taxon>
        <taxon>Pseudomonadota</taxon>
        <taxon>Gammaproteobacteria</taxon>
        <taxon>Cellvibrionales</taxon>
        <taxon>Cellvibrionaceae</taxon>
        <taxon>Cellvibrio</taxon>
    </lineage>
</organism>
<gene>
    <name evidence="1" type="ORF">CBP51_15135</name>
</gene>
<protein>
    <submittedName>
        <fullName evidence="1">Uncharacterized protein</fullName>
    </submittedName>
</protein>
<accession>A0A266Q3R7</accession>
<dbReference type="InterPro" id="IPR027417">
    <property type="entry name" value="P-loop_NTPase"/>
</dbReference>
<keyword evidence="2" id="KW-1185">Reference proteome</keyword>
<dbReference type="AlphaFoldDB" id="A0A266Q3R7"/>
<dbReference type="RefSeq" id="WP_094985575.1">
    <property type="nucleotide sequence ID" value="NZ_NHNI01000002.1"/>
</dbReference>
<evidence type="ECO:0000313" key="1">
    <source>
        <dbReference type="EMBL" id="OZY84527.1"/>
    </source>
</evidence>